<keyword evidence="4" id="KW-0597">Phosphoprotein</keyword>
<evidence type="ECO:0000256" key="3">
    <source>
        <dbReference type="ARBA" id="ARBA00023163"/>
    </source>
</evidence>
<evidence type="ECO:0000313" key="8">
    <source>
        <dbReference type="EMBL" id="MFC7147390.1"/>
    </source>
</evidence>
<dbReference type="InterPro" id="IPR009057">
    <property type="entry name" value="Homeodomain-like_sf"/>
</dbReference>
<reference evidence="9" key="1">
    <citation type="journal article" date="2019" name="Int. J. Syst. Evol. Microbiol.">
        <title>The Global Catalogue of Microorganisms (GCM) 10K type strain sequencing project: providing services to taxonomists for standard genome sequencing and annotation.</title>
        <authorList>
            <consortium name="The Broad Institute Genomics Platform"/>
            <consortium name="The Broad Institute Genome Sequencing Center for Infectious Disease"/>
            <person name="Wu L."/>
            <person name="Ma J."/>
        </authorList>
    </citation>
    <scope>NUCLEOTIDE SEQUENCE [LARGE SCALE GENOMIC DNA]</scope>
    <source>
        <strain evidence="9">KCTC 12907</strain>
    </source>
</reference>
<dbReference type="RefSeq" id="WP_378050664.1">
    <property type="nucleotide sequence ID" value="NZ_JBHMDN010000028.1"/>
</dbReference>
<evidence type="ECO:0000256" key="2">
    <source>
        <dbReference type="ARBA" id="ARBA00023125"/>
    </source>
</evidence>
<evidence type="ECO:0000256" key="4">
    <source>
        <dbReference type="PROSITE-ProRule" id="PRU00169"/>
    </source>
</evidence>
<keyword evidence="5" id="KW-0175">Coiled coil</keyword>
<keyword evidence="2" id="KW-0238">DNA-binding</keyword>
<dbReference type="PANTHER" id="PTHR43280">
    <property type="entry name" value="ARAC-FAMILY TRANSCRIPTIONAL REGULATOR"/>
    <property type="match status" value="1"/>
</dbReference>
<dbReference type="InterPro" id="IPR041522">
    <property type="entry name" value="CdaR_GGDEF"/>
</dbReference>
<keyword evidence="1" id="KW-0805">Transcription regulation</keyword>
<sequence length="419" mass="47028">MTYKVMIADDEPIIRDGLKSFIDWSSLGCEIVAIADNGLQARSLLNTLPVDIVLADIRMPGMSGIELAEFAQSRHPGVKLIILTGHAQFSYAQSAIKYGVVDFIVKSNPLEQVTEAVRKAIALIEREREQFRKVERLERQIDDDRREIRGKLLLDAIRRIVSDPGELKARAADLGLDLGRYRIMLLKLRRSPGPEREPDAEERMRYLQAVSRLYELAFRRYRPYLLYVDDKSLCAIPRFGEQGGDAGFEAAGAHFEQTLQATASGNGLSVVIGLSDVSGDPAELPALYRQALDRLAADAAENAPKLRQAVSQHAVIGKIVDYIAACYEEKISLESLAEQFHMNASYLSRLFKKEIGESLIDYLTRLRIDKARQLLMETDYIVLEIATRVGFGDASYFSNTFKRLTGLSPREYKQTHRGG</sequence>
<feature type="modified residue" description="4-aspartylphosphate" evidence="4">
    <location>
        <position position="56"/>
    </location>
</feature>
<dbReference type="InterPro" id="IPR018062">
    <property type="entry name" value="HTH_AraC-typ_CS"/>
</dbReference>
<dbReference type="Pfam" id="PF17853">
    <property type="entry name" value="GGDEF_2"/>
    <property type="match status" value="1"/>
</dbReference>
<evidence type="ECO:0000256" key="1">
    <source>
        <dbReference type="ARBA" id="ARBA00023015"/>
    </source>
</evidence>
<dbReference type="PROSITE" id="PS00041">
    <property type="entry name" value="HTH_ARAC_FAMILY_1"/>
    <property type="match status" value="1"/>
</dbReference>
<feature type="coiled-coil region" evidence="5">
    <location>
        <begin position="110"/>
        <end position="147"/>
    </location>
</feature>
<keyword evidence="9" id="KW-1185">Reference proteome</keyword>
<dbReference type="InterPro" id="IPR020449">
    <property type="entry name" value="Tscrpt_reg_AraC-type_HTH"/>
</dbReference>
<comment type="caution">
    <text evidence="8">The sequence shown here is derived from an EMBL/GenBank/DDBJ whole genome shotgun (WGS) entry which is preliminary data.</text>
</comment>
<gene>
    <name evidence="8" type="ORF">ACFQMJ_02485</name>
</gene>
<dbReference type="PROSITE" id="PS01124">
    <property type="entry name" value="HTH_ARAC_FAMILY_2"/>
    <property type="match status" value="1"/>
</dbReference>
<dbReference type="SMART" id="SM00342">
    <property type="entry name" value="HTH_ARAC"/>
    <property type="match status" value="1"/>
</dbReference>
<dbReference type="SUPFAM" id="SSF52172">
    <property type="entry name" value="CheY-like"/>
    <property type="match status" value="1"/>
</dbReference>
<dbReference type="InterPro" id="IPR001789">
    <property type="entry name" value="Sig_transdc_resp-reg_receiver"/>
</dbReference>
<dbReference type="SMART" id="SM00448">
    <property type="entry name" value="REC"/>
    <property type="match status" value="1"/>
</dbReference>
<accession>A0ABW2F647</accession>
<organism evidence="8 9">
    <name type="scientific">Cohnella cellulosilytica</name>
    <dbReference type="NCBI Taxonomy" id="986710"/>
    <lineage>
        <taxon>Bacteria</taxon>
        <taxon>Bacillati</taxon>
        <taxon>Bacillota</taxon>
        <taxon>Bacilli</taxon>
        <taxon>Bacillales</taxon>
        <taxon>Paenibacillaceae</taxon>
        <taxon>Cohnella</taxon>
    </lineage>
</organism>
<dbReference type="CDD" id="cd17536">
    <property type="entry name" value="REC_YesN-like"/>
    <property type="match status" value="1"/>
</dbReference>
<dbReference type="Gene3D" id="1.10.10.60">
    <property type="entry name" value="Homeodomain-like"/>
    <property type="match status" value="2"/>
</dbReference>
<dbReference type="PANTHER" id="PTHR43280:SF28">
    <property type="entry name" value="HTH-TYPE TRANSCRIPTIONAL ACTIVATOR RHAS"/>
    <property type="match status" value="1"/>
</dbReference>
<name>A0ABW2F647_9BACL</name>
<dbReference type="InterPro" id="IPR011006">
    <property type="entry name" value="CheY-like_superfamily"/>
</dbReference>
<evidence type="ECO:0000259" key="7">
    <source>
        <dbReference type="PROSITE" id="PS50110"/>
    </source>
</evidence>
<evidence type="ECO:0000259" key="6">
    <source>
        <dbReference type="PROSITE" id="PS01124"/>
    </source>
</evidence>
<dbReference type="Pfam" id="PF12833">
    <property type="entry name" value="HTH_18"/>
    <property type="match status" value="1"/>
</dbReference>
<dbReference type="SUPFAM" id="SSF46689">
    <property type="entry name" value="Homeodomain-like"/>
    <property type="match status" value="2"/>
</dbReference>
<evidence type="ECO:0000256" key="5">
    <source>
        <dbReference type="SAM" id="Coils"/>
    </source>
</evidence>
<feature type="domain" description="Response regulatory" evidence="7">
    <location>
        <begin position="4"/>
        <end position="121"/>
    </location>
</feature>
<dbReference type="Gene3D" id="3.40.50.2300">
    <property type="match status" value="1"/>
</dbReference>
<dbReference type="PRINTS" id="PR00032">
    <property type="entry name" value="HTHARAC"/>
</dbReference>
<keyword evidence="3" id="KW-0804">Transcription</keyword>
<dbReference type="PROSITE" id="PS50110">
    <property type="entry name" value="RESPONSE_REGULATORY"/>
    <property type="match status" value="1"/>
</dbReference>
<dbReference type="EMBL" id="JBHTAI010000001">
    <property type="protein sequence ID" value="MFC7147390.1"/>
    <property type="molecule type" value="Genomic_DNA"/>
</dbReference>
<proteinExistence type="predicted"/>
<evidence type="ECO:0000313" key="9">
    <source>
        <dbReference type="Proteomes" id="UP001596378"/>
    </source>
</evidence>
<dbReference type="InterPro" id="IPR018060">
    <property type="entry name" value="HTH_AraC"/>
</dbReference>
<dbReference type="Pfam" id="PF00072">
    <property type="entry name" value="Response_reg"/>
    <property type="match status" value="1"/>
</dbReference>
<dbReference type="Proteomes" id="UP001596378">
    <property type="component" value="Unassembled WGS sequence"/>
</dbReference>
<protein>
    <submittedName>
        <fullName evidence="8">Helix-turn-helix domain-containing protein</fullName>
    </submittedName>
</protein>
<feature type="domain" description="HTH araC/xylS-type" evidence="6">
    <location>
        <begin position="317"/>
        <end position="415"/>
    </location>
</feature>